<dbReference type="KEGG" id="msyr:CXP39_03270"/>
<evidence type="ECO:0000256" key="8">
    <source>
        <dbReference type="PIRSR" id="PIRSR000077-4"/>
    </source>
</evidence>
<keyword evidence="4 8" id="KW-0676">Redox-active center</keyword>
<accession>A0A2K9BKP0</accession>
<dbReference type="EMBL" id="CP025257">
    <property type="protein sequence ID" value="AUF83796.1"/>
    <property type="molecule type" value="Genomic_DNA"/>
</dbReference>
<keyword evidence="1" id="KW-0813">Transport</keyword>
<evidence type="ECO:0000256" key="6">
    <source>
        <dbReference type="PIRNR" id="PIRNR000077"/>
    </source>
</evidence>
<evidence type="ECO:0000256" key="3">
    <source>
        <dbReference type="ARBA" id="ARBA00023157"/>
    </source>
</evidence>
<dbReference type="PIRSF" id="PIRSF000077">
    <property type="entry name" value="Thioredoxin"/>
    <property type="match status" value="1"/>
</dbReference>
<dbReference type="InterPro" id="IPR005746">
    <property type="entry name" value="Thioredoxin"/>
</dbReference>
<dbReference type="InterPro" id="IPR036249">
    <property type="entry name" value="Thioredoxin-like_sf"/>
</dbReference>
<keyword evidence="11" id="KW-1185">Reference proteome</keyword>
<feature type="active site" description="Nucleophile" evidence="7">
    <location>
        <position position="32"/>
    </location>
</feature>
<evidence type="ECO:0000313" key="11">
    <source>
        <dbReference type="Proteomes" id="UP000233419"/>
    </source>
</evidence>
<dbReference type="PROSITE" id="PS51352">
    <property type="entry name" value="THIOREDOXIN_2"/>
    <property type="match status" value="1"/>
</dbReference>
<feature type="site" description="Contributes to redox potential value" evidence="7">
    <location>
        <position position="34"/>
    </location>
</feature>
<evidence type="ECO:0000256" key="5">
    <source>
        <dbReference type="NCBIfam" id="TIGR01068"/>
    </source>
</evidence>
<dbReference type="RefSeq" id="WP_027048611.1">
    <property type="nucleotide sequence ID" value="NZ_CP025257.1"/>
</dbReference>
<dbReference type="CDD" id="cd02947">
    <property type="entry name" value="TRX_family"/>
    <property type="match status" value="1"/>
</dbReference>
<name>A0A2K9BKP0_9MOLU</name>
<gene>
    <name evidence="10" type="primary">trxA</name>
    <name evidence="10" type="ORF">CXP39_03270</name>
</gene>
<evidence type="ECO:0000313" key="10">
    <source>
        <dbReference type="EMBL" id="AUF83796.1"/>
    </source>
</evidence>
<protein>
    <recommendedName>
        <fullName evidence="5 6">Thioredoxin</fullName>
    </recommendedName>
</protein>
<evidence type="ECO:0000259" key="9">
    <source>
        <dbReference type="PROSITE" id="PS51352"/>
    </source>
</evidence>
<evidence type="ECO:0000256" key="7">
    <source>
        <dbReference type="PIRSR" id="PIRSR000077-1"/>
    </source>
</evidence>
<dbReference type="FunFam" id="3.40.30.10:FF:000001">
    <property type="entry name" value="Thioredoxin"/>
    <property type="match status" value="1"/>
</dbReference>
<evidence type="ECO:0000256" key="2">
    <source>
        <dbReference type="ARBA" id="ARBA00022982"/>
    </source>
</evidence>
<dbReference type="SUPFAM" id="SSF52833">
    <property type="entry name" value="Thioredoxin-like"/>
    <property type="match status" value="1"/>
</dbReference>
<dbReference type="AlphaFoldDB" id="A0A2K9BKP0"/>
<keyword evidence="2" id="KW-0249">Electron transport</keyword>
<sequence length="103" mass="11633">MSNIIKITSKEQFDKIIATEKNVFVDFNAQWCGPCKMLAPFVHQLAEETQGVTFLDVDVDSNSDLALEYQIMSIPALMTFKEGKAAKKHTGFMAKNQLEEFVK</sequence>
<dbReference type="GO" id="GO:0015035">
    <property type="term" value="F:protein-disulfide reductase activity"/>
    <property type="evidence" value="ECO:0007669"/>
    <property type="project" value="UniProtKB-UniRule"/>
</dbReference>
<feature type="domain" description="Thioredoxin" evidence="9">
    <location>
        <begin position="1"/>
        <end position="103"/>
    </location>
</feature>
<dbReference type="PANTHER" id="PTHR46115">
    <property type="entry name" value="THIOREDOXIN-LIKE PROTEIN 1"/>
    <property type="match status" value="1"/>
</dbReference>
<reference evidence="10 11" key="1">
    <citation type="submission" date="2017-12" db="EMBL/GenBank/DDBJ databases">
        <title>Mesoplasma syrphidae YJS, Complete Genome.</title>
        <authorList>
            <person name="Knight T.F."/>
            <person name="Citino T."/>
            <person name="Rubinstein R."/>
            <person name="Neuschaefer Z."/>
        </authorList>
    </citation>
    <scope>NUCLEOTIDE SEQUENCE [LARGE SCALE GENOMIC DNA]</scope>
    <source>
        <strain evidence="10 11">YJS</strain>
    </source>
</reference>
<feature type="active site" description="Nucleophile" evidence="7">
    <location>
        <position position="35"/>
    </location>
</feature>
<comment type="similarity">
    <text evidence="6">Belongs to the thioredoxin family.</text>
</comment>
<feature type="site" description="Deprotonates C-terminal active site Cys" evidence="7">
    <location>
        <position position="26"/>
    </location>
</feature>
<dbReference type="OrthoDB" id="9790390at2"/>
<dbReference type="Pfam" id="PF00085">
    <property type="entry name" value="Thioredoxin"/>
    <property type="match status" value="1"/>
</dbReference>
<keyword evidence="3 8" id="KW-1015">Disulfide bond</keyword>
<dbReference type="Proteomes" id="UP000233419">
    <property type="component" value="Chromosome"/>
</dbReference>
<dbReference type="Gene3D" id="3.40.30.10">
    <property type="entry name" value="Glutaredoxin"/>
    <property type="match status" value="1"/>
</dbReference>
<organism evidence="10 11">
    <name type="scientific">Mesoplasma syrphidae</name>
    <dbReference type="NCBI Taxonomy" id="225999"/>
    <lineage>
        <taxon>Bacteria</taxon>
        <taxon>Bacillati</taxon>
        <taxon>Mycoplasmatota</taxon>
        <taxon>Mollicutes</taxon>
        <taxon>Entomoplasmatales</taxon>
        <taxon>Entomoplasmataceae</taxon>
        <taxon>Mesoplasma</taxon>
    </lineage>
</organism>
<proteinExistence type="inferred from homology"/>
<feature type="site" description="Contributes to redox potential value" evidence="7">
    <location>
        <position position="33"/>
    </location>
</feature>
<dbReference type="PRINTS" id="PR00421">
    <property type="entry name" value="THIOREDOXIN"/>
</dbReference>
<feature type="disulfide bond" description="Redox-active" evidence="8">
    <location>
        <begin position="32"/>
        <end position="35"/>
    </location>
</feature>
<evidence type="ECO:0000256" key="4">
    <source>
        <dbReference type="ARBA" id="ARBA00023284"/>
    </source>
</evidence>
<evidence type="ECO:0000256" key="1">
    <source>
        <dbReference type="ARBA" id="ARBA00022448"/>
    </source>
</evidence>
<dbReference type="NCBIfam" id="TIGR01068">
    <property type="entry name" value="thioredoxin"/>
    <property type="match status" value="1"/>
</dbReference>
<dbReference type="InterPro" id="IPR013766">
    <property type="entry name" value="Thioredoxin_domain"/>
</dbReference>